<evidence type="ECO:0000313" key="2">
    <source>
        <dbReference type="Proteomes" id="UP000011632"/>
    </source>
</evidence>
<accession>L9Y5J2</accession>
<organism evidence="1 2">
    <name type="scientific">Natrinema versiforme JCM 10478</name>
    <dbReference type="NCBI Taxonomy" id="1227496"/>
    <lineage>
        <taxon>Archaea</taxon>
        <taxon>Methanobacteriati</taxon>
        <taxon>Methanobacteriota</taxon>
        <taxon>Stenosarchaea group</taxon>
        <taxon>Halobacteria</taxon>
        <taxon>Halobacteriales</taxon>
        <taxon>Natrialbaceae</taxon>
        <taxon>Natrinema</taxon>
    </lineage>
</organism>
<proteinExistence type="predicted"/>
<gene>
    <name evidence="1" type="ORF">C489_06103</name>
</gene>
<dbReference type="Proteomes" id="UP000011632">
    <property type="component" value="Unassembled WGS sequence"/>
</dbReference>
<keyword evidence="2" id="KW-1185">Reference proteome</keyword>
<evidence type="ECO:0000313" key="1">
    <source>
        <dbReference type="EMBL" id="ELY68916.1"/>
    </source>
</evidence>
<dbReference type="STRING" id="1227496.C489_06103"/>
<protein>
    <submittedName>
        <fullName evidence="1">Uncharacterized protein</fullName>
    </submittedName>
</protein>
<sequence length="115" mass="12669">MSDESSGNVSFSIDEQARLFAFDIDRKGHNALLPLFKDISSVLEVINETRPTGGSDGLQENEIYNEVHNDLKTNLGADISPMLEFLAEIDYLEQTPSGNWKLKSSESSGPSIYTA</sequence>
<comment type="caution">
    <text evidence="1">The sequence shown here is derived from an EMBL/GenBank/DDBJ whole genome shotgun (WGS) entry which is preliminary data.</text>
</comment>
<reference evidence="1 2" key="1">
    <citation type="journal article" date="2014" name="PLoS Genet.">
        <title>Phylogenetically driven sequencing of extremely halophilic archaea reveals strategies for static and dynamic osmo-response.</title>
        <authorList>
            <person name="Becker E.A."/>
            <person name="Seitzer P.M."/>
            <person name="Tritt A."/>
            <person name="Larsen D."/>
            <person name="Krusor M."/>
            <person name="Yao A.I."/>
            <person name="Wu D."/>
            <person name="Madern D."/>
            <person name="Eisen J.A."/>
            <person name="Darling A.E."/>
            <person name="Facciotti M.T."/>
        </authorList>
    </citation>
    <scope>NUCLEOTIDE SEQUENCE [LARGE SCALE GENOMIC DNA]</scope>
    <source>
        <strain evidence="1 2">JCM 10478</strain>
    </source>
</reference>
<dbReference type="RefSeq" id="WP_006430278.1">
    <property type="nucleotide sequence ID" value="NZ_AOID01000019.1"/>
</dbReference>
<name>L9Y5J2_9EURY</name>
<dbReference type="AlphaFoldDB" id="L9Y5J2"/>
<dbReference type="EMBL" id="AOID01000019">
    <property type="protein sequence ID" value="ELY68916.1"/>
    <property type="molecule type" value="Genomic_DNA"/>
</dbReference>
<dbReference type="OrthoDB" id="377776at2157"/>